<dbReference type="Proteomes" id="UP000825886">
    <property type="component" value="Chromosome"/>
</dbReference>
<evidence type="ECO:0000313" key="5">
    <source>
        <dbReference type="EMBL" id="QZN94331.1"/>
    </source>
</evidence>
<name>A0ABX9AHM6_9ENTR</name>
<evidence type="ECO:0000256" key="1">
    <source>
        <dbReference type="ARBA" id="ARBA00023015"/>
    </source>
</evidence>
<dbReference type="InterPro" id="IPR002577">
    <property type="entry name" value="HTH_HxlR"/>
</dbReference>
<protein>
    <submittedName>
        <fullName evidence="5">Helix-turn-helix transcriptional regulator</fullName>
    </submittedName>
</protein>
<dbReference type="PANTHER" id="PTHR33204:SF37">
    <property type="entry name" value="HTH-TYPE TRANSCRIPTIONAL REGULATOR YODB"/>
    <property type="match status" value="1"/>
</dbReference>
<evidence type="ECO:0000256" key="2">
    <source>
        <dbReference type="ARBA" id="ARBA00023125"/>
    </source>
</evidence>
<keyword evidence="6" id="KW-1185">Reference proteome</keyword>
<evidence type="ECO:0000256" key="3">
    <source>
        <dbReference type="ARBA" id="ARBA00023163"/>
    </source>
</evidence>
<accession>A0ABX9AHM6</accession>
<dbReference type="RefSeq" id="WP_222157455.1">
    <property type="nucleotide sequence ID" value="NZ_CP081864.1"/>
</dbReference>
<dbReference type="Pfam" id="PF01638">
    <property type="entry name" value="HxlR"/>
    <property type="match status" value="1"/>
</dbReference>
<dbReference type="CDD" id="cd00090">
    <property type="entry name" value="HTH_ARSR"/>
    <property type="match status" value="1"/>
</dbReference>
<dbReference type="InterPro" id="IPR011991">
    <property type="entry name" value="ArsR-like_HTH"/>
</dbReference>
<dbReference type="InterPro" id="IPR036388">
    <property type="entry name" value="WH-like_DNA-bd_sf"/>
</dbReference>
<evidence type="ECO:0000313" key="6">
    <source>
        <dbReference type="Proteomes" id="UP000825886"/>
    </source>
</evidence>
<proteinExistence type="predicted"/>
<organism evidence="5 6">
    <name type="scientific">Symbiopectobacterium purcellii</name>
    <dbReference type="NCBI Taxonomy" id="2871826"/>
    <lineage>
        <taxon>Bacteria</taxon>
        <taxon>Pseudomonadati</taxon>
        <taxon>Pseudomonadota</taxon>
        <taxon>Gammaproteobacteria</taxon>
        <taxon>Enterobacterales</taxon>
        <taxon>Enterobacteriaceae</taxon>
    </lineage>
</organism>
<keyword evidence="3" id="KW-0804">Transcription</keyword>
<keyword evidence="1" id="KW-0805">Transcription regulation</keyword>
<dbReference type="SUPFAM" id="SSF46785">
    <property type="entry name" value="Winged helix' DNA-binding domain"/>
    <property type="match status" value="1"/>
</dbReference>
<dbReference type="EMBL" id="CP081864">
    <property type="protein sequence ID" value="QZN94331.1"/>
    <property type="molecule type" value="Genomic_DNA"/>
</dbReference>
<dbReference type="PANTHER" id="PTHR33204">
    <property type="entry name" value="TRANSCRIPTIONAL REGULATOR, MARR FAMILY"/>
    <property type="match status" value="1"/>
</dbReference>
<evidence type="ECO:0000259" key="4">
    <source>
        <dbReference type="PROSITE" id="PS51118"/>
    </source>
</evidence>
<dbReference type="Gene3D" id="1.10.10.10">
    <property type="entry name" value="Winged helix-like DNA-binding domain superfamily/Winged helix DNA-binding domain"/>
    <property type="match status" value="1"/>
</dbReference>
<dbReference type="InterPro" id="IPR036390">
    <property type="entry name" value="WH_DNA-bd_sf"/>
</dbReference>
<keyword evidence="2" id="KW-0238">DNA-binding</keyword>
<feature type="domain" description="HTH hxlR-type" evidence="4">
    <location>
        <begin position="21"/>
        <end position="119"/>
    </location>
</feature>
<reference evidence="5 6" key="1">
    <citation type="submission" date="2021-08" db="EMBL/GenBank/DDBJ databases">
        <title>Culture and genomic analysis of Symbiopectobacterium purcellii sp. nov. gen. nov., isolated from the leafhopper Empoasca decipiens.</title>
        <authorList>
            <person name="Nadal-Jimenez P."/>
            <person name="Siozios S."/>
            <person name="Halliday N."/>
            <person name="Camara M."/>
            <person name="Hurst G.D.D."/>
        </authorList>
    </citation>
    <scope>NUCLEOTIDE SEQUENCE [LARGE SCALE GENOMIC DNA]</scope>
    <source>
        <strain evidence="5 6">SyEd1</strain>
    </source>
</reference>
<gene>
    <name evidence="5" type="ORF">K6K13_13280</name>
</gene>
<dbReference type="PROSITE" id="PS51118">
    <property type="entry name" value="HTH_HXLR"/>
    <property type="match status" value="1"/>
</dbReference>
<sequence>MQIHPTQGDTAPGYSVYSSHCPARQFLERLADKWTILIIGRLKSGETRFNQLRRDIEGITQKVLSQTLKKLERDGLVARRVFATVPVTVEYSLTPVGLTLVETFESLAHWAESNIESVRLAQEQYDRLHAVTNS</sequence>